<dbReference type="Proteomes" id="UP000004506">
    <property type="component" value="Unassembled WGS sequence"/>
</dbReference>
<reference evidence="1 2" key="3">
    <citation type="submission" date="2008-05" db="EMBL/GenBank/DDBJ databases">
        <authorList>
            <person name="Fulton L."/>
            <person name="Clifton S."/>
            <person name="Fulton B."/>
            <person name="Xu J."/>
            <person name="Minx P."/>
            <person name="Pepin K.H."/>
            <person name="Johnson M."/>
            <person name="Thiruvilangam P."/>
            <person name="Bhonagiri V."/>
            <person name="Nash W.E."/>
            <person name="Mardis E.R."/>
            <person name="Wilson R.K."/>
        </authorList>
    </citation>
    <scope>NUCLEOTIDE SEQUENCE [LARGE SCALE GENOMIC DNA]</scope>
    <source>
        <strain evidence="1 2">ATCC 25827</strain>
    </source>
</reference>
<sequence length="44" mass="5054">MQLIDDFTPLFHSKIPFMLINIPTNNMMKEVSDADIELNVRCAS</sequence>
<protein>
    <submittedName>
        <fullName evidence="1">Uncharacterized protein</fullName>
    </submittedName>
</protein>
<organism evidence="1 2">
    <name type="scientific">Providencia stuartii ATCC 25827</name>
    <dbReference type="NCBI Taxonomy" id="471874"/>
    <lineage>
        <taxon>Bacteria</taxon>
        <taxon>Pseudomonadati</taxon>
        <taxon>Pseudomonadota</taxon>
        <taxon>Gammaproteobacteria</taxon>
        <taxon>Enterobacterales</taxon>
        <taxon>Morganellaceae</taxon>
        <taxon>Providencia</taxon>
    </lineage>
</organism>
<proteinExistence type="predicted"/>
<name>A0AA86YXH6_PROST</name>
<dbReference type="EMBL" id="ABJD02000101">
    <property type="protein sequence ID" value="EDU58644.1"/>
    <property type="molecule type" value="Genomic_DNA"/>
</dbReference>
<accession>A0AA86YXH6</accession>
<dbReference type="AlphaFoldDB" id="A0AA86YXH6"/>
<reference evidence="2" key="1">
    <citation type="submission" date="2008-04" db="EMBL/GenBank/DDBJ databases">
        <title>Draft genome sequence of Providencia stuartii (ATCC 25827).</title>
        <authorList>
            <person name="Sudarsanam P."/>
            <person name="Ley R."/>
            <person name="Guruge J."/>
            <person name="Turnbaugh P.J."/>
            <person name="Mahowald M."/>
            <person name="Liep D."/>
            <person name="Gordon J."/>
        </authorList>
    </citation>
    <scope>NUCLEOTIDE SEQUENCE [LARGE SCALE GENOMIC DNA]</scope>
    <source>
        <strain evidence="2">ATCC 25827</strain>
    </source>
</reference>
<evidence type="ECO:0000313" key="2">
    <source>
        <dbReference type="Proteomes" id="UP000004506"/>
    </source>
</evidence>
<gene>
    <name evidence="1" type="ORF">PROSTU_01821</name>
</gene>
<reference evidence="2" key="2">
    <citation type="submission" date="2008-04" db="EMBL/GenBank/DDBJ databases">
        <title>Draft genome sequence of Providencia stuartii(ATCC 25827).</title>
        <authorList>
            <person name="Sudarsanam P."/>
            <person name="Ley R."/>
            <person name="Guruge J."/>
            <person name="Turnbaugh P.J."/>
            <person name="Mahowald M."/>
            <person name="Liep D."/>
            <person name="Gordon J."/>
        </authorList>
    </citation>
    <scope>NUCLEOTIDE SEQUENCE [LARGE SCALE GENOMIC DNA]</scope>
    <source>
        <strain evidence="2">ATCC 25827</strain>
    </source>
</reference>
<comment type="caution">
    <text evidence="1">The sequence shown here is derived from an EMBL/GenBank/DDBJ whole genome shotgun (WGS) entry which is preliminary data.</text>
</comment>
<evidence type="ECO:0000313" key="1">
    <source>
        <dbReference type="EMBL" id="EDU58644.1"/>
    </source>
</evidence>